<dbReference type="PROSITE" id="PS51910">
    <property type="entry name" value="GH18_2"/>
    <property type="match status" value="1"/>
</dbReference>
<reference evidence="12" key="1">
    <citation type="submission" date="2024-06" db="EMBL/GenBank/DDBJ databases">
        <title>Multi-omics analyses provide insights into the biosynthesis of the anticancer antibiotic pleurotin in Hohenbuehelia grisea.</title>
        <authorList>
            <person name="Weaver J.A."/>
            <person name="Alberti F."/>
        </authorList>
    </citation>
    <scope>NUCLEOTIDE SEQUENCE [LARGE SCALE GENOMIC DNA]</scope>
    <source>
        <strain evidence="12">T-177</strain>
    </source>
</reference>
<dbReference type="SUPFAM" id="SSF54556">
    <property type="entry name" value="Chitinase insertion domain"/>
    <property type="match status" value="1"/>
</dbReference>
<organism evidence="11 12">
    <name type="scientific">Hohenbuehelia grisea</name>
    <dbReference type="NCBI Taxonomy" id="104357"/>
    <lineage>
        <taxon>Eukaryota</taxon>
        <taxon>Fungi</taxon>
        <taxon>Dikarya</taxon>
        <taxon>Basidiomycota</taxon>
        <taxon>Agaricomycotina</taxon>
        <taxon>Agaricomycetes</taxon>
        <taxon>Agaricomycetidae</taxon>
        <taxon>Agaricales</taxon>
        <taxon>Pleurotineae</taxon>
        <taxon>Pleurotaceae</taxon>
        <taxon>Hohenbuehelia</taxon>
    </lineage>
</organism>
<dbReference type="InterPro" id="IPR050314">
    <property type="entry name" value="Glycosyl_Hydrlase_18"/>
</dbReference>
<evidence type="ECO:0000256" key="2">
    <source>
        <dbReference type="ARBA" id="ARBA00022801"/>
    </source>
</evidence>
<dbReference type="EMBL" id="JASNQZ010000002">
    <property type="protein sequence ID" value="KAL0959763.1"/>
    <property type="molecule type" value="Genomic_DNA"/>
</dbReference>
<evidence type="ECO:0008006" key="13">
    <source>
        <dbReference type="Google" id="ProtNLM"/>
    </source>
</evidence>
<dbReference type="SUPFAM" id="SSF51445">
    <property type="entry name" value="(Trans)glycosidases"/>
    <property type="match status" value="1"/>
</dbReference>
<comment type="catalytic activity">
    <reaction evidence="1">
        <text>Random endo-hydrolysis of N-acetyl-beta-D-glucosaminide (1-&gt;4)-beta-linkages in chitin and chitodextrins.</text>
        <dbReference type="EC" id="3.2.1.14"/>
    </reaction>
</comment>
<dbReference type="Proteomes" id="UP001556367">
    <property type="component" value="Unassembled WGS sequence"/>
</dbReference>
<dbReference type="PROSITE" id="PS50195">
    <property type="entry name" value="PX"/>
    <property type="match status" value="1"/>
</dbReference>
<comment type="caution">
    <text evidence="11">The sequence shown here is derived from an EMBL/GenBank/DDBJ whole genome shotgun (WGS) entry which is preliminary data.</text>
</comment>
<dbReference type="SMART" id="SM00312">
    <property type="entry name" value="PX"/>
    <property type="match status" value="1"/>
</dbReference>
<keyword evidence="12" id="KW-1185">Reference proteome</keyword>
<dbReference type="PANTHER" id="PTHR11177:SF317">
    <property type="entry name" value="CHITINASE 12-RELATED"/>
    <property type="match status" value="1"/>
</dbReference>
<dbReference type="InterPro" id="IPR001223">
    <property type="entry name" value="Glyco_hydro18_cat"/>
</dbReference>
<dbReference type="PROSITE" id="PS01095">
    <property type="entry name" value="GH18_1"/>
    <property type="match status" value="1"/>
</dbReference>
<evidence type="ECO:0000313" key="11">
    <source>
        <dbReference type="EMBL" id="KAL0959763.1"/>
    </source>
</evidence>
<feature type="domain" description="GH18" evidence="10">
    <location>
        <begin position="151"/>
        <end position="522"/>
    </location>
</feature>
<evidence type="ECO:0000256" key="6">
    <source>
        <dbReference type="ARBA" id="ARBA00023326"/>
    </source>
</evidence>
<comment type="similarity">
    <text evidence="8">Belongs to the glycosyl hydrolase 18 family.</text>
</comment>
<evidence type="ECO:0000256" key="5">
    <source>
        <dbReference type="ARBA" id="ARBA00023295"/>
    </source>
</evidence>
<gene>
    <name evidence="11" type="ORF">HGRIS_011453</name>
</gene>
<evidence type="ECO:0000256" key="4">
    <source>
        <dbReference type="ARBA" id="ARBA00023277"/>
    </source>
</evidence>
<dbReference type="InterPro" id="IPR017853">
    <property type="entry name" value="GH"/>
</dbReference>
<dbReference type="InterPro" id="IPR001579">
    <property type="entry name" value="Glyco_hydro_18_chit_AS"/>
</dbReference>
<evidence type="ECO:0000256" key="3">
    <source>
        <dbReference type="ARBA" id="ARBA00023024"/>
    </source>
</evidence>
<evidence type="ECO:0000313" key="12">
    <source>
        <dbReference type="Proteomes" id="UP001556367"/>
    </source>
</evidence>
<dbReference type="SUPFAM" id="SSF64268">
    <property type="entry name" value="PX domain"/>
    <property type="match status" value="1"/>
</dbReference>
<keyword evidence="2 7" id="KW-0378">Hydrolase</keyword>
<dbReference type="InterPro" id="IPR001683">
    <property type="entry name" value="PX_dom"/>
</dbReference>
<dbReference type="Gene3D" id="3.30.1520.10">
    <property type="entry name" value="Phox-like domain"/>
    <property type="match status" value="1"/>
</dbReference>
<name>A0ABR3JV53_9AGAR</name>
<evidence type="ECO:0000259" key="9">
    <source>
        <dbReference type="PROSITE" id="PS50195"/>
    </source>
</evidence>
<proteinExistence type="inferred from homology"/>
<dbReference type="CDD" id="cd06093">
    <property type="entry name" value="PX_domain"/>
    <property type="match status" value="1"/>
</dbReference>
<dbReference type="Pfam" id="PF00787">
    <property type="entry name" value="PX"/>
    <property type="match status" value="1"/>
</dbReference>
<evidence type="ECO:0000256" key="8">
    <source>
        <dbReference type="RuleBase" id="RU004453"/>
    </source>
</evidence>
<dbReference type="SMART" id="SM00636">
    <property type="entry name" value="Glyco_18"/>
    <property type="match status" value="1"/>
</dbReference>
<feature type="domain" description="PX" evidence="9">
    <location>
        <begin position="2"/>
        <end position="116"/>
    </location>
</feature>
<sequence length="522" mass="55816">MVSVVEAQVVGHTTSSIPRVHVVYLVEVTTNDHKQYTIQRRFSEFTNLHDSLDDPYPLPPKRQLHSALVPLAWIDDALLSERKDGLNQYLDNLISDPNFRRNPLVSDFFAPGDLASTGEAKPAIMMADTTHADSTREVTDVLAKAADPSKPLAAAYYPSWSFHNNLPTKLDYSKFDILFFAFVVTNSSCTISWDSGSQSALKALVAAAKGKNTKIVLSVGGWTGSYWFSKSVSSAANRAKFVSALAKAVKDYNLDGVDIDWEYPNSEGAGNPYSSSDSANLLATLKAIRSALGASKIISAAVAHHPWLGANGRPLSNVSDFAAQMTYVNIMNYDVSGGLAPPGPNAPLGNSSSTALTAEGALAQWTAAGFPASKILLGLPLYGYVIKSSATSIQRDVYKTAKVDGSSGAQTLSKAANVAGDLSGYMGSQVAFNQLLAAGALKKQDGKYVGTSGYKRGWDTRSSTPFLYNTSKTTFVSYDDPQSLGLKAAFAKKSKMAGCFTWSMDQDDGTTLQDSIRLGLGI</sequence>
<dbReference type="Gene3D" id="3.20.20.80">
    <property type="entry name" value="Glycosidases"/>
    <property type="match status" value="1"/>
</dbReference>
<evidence type="ECO:0000259" key="10">
    <source>
        <dbReference type="PROSITE" id="PS51910"/>
    </source>
</evidence>
<keyword evidence="5 7" id="KW-0326">Glycosidase</keyword>
<keyword evidence="4" id="KW-0119">Carbohydrate metabolism</keyword>
<dbReference type="Gene3D" id="3.10.50.10">
    <property type="match status" value="1"/>
</dbReference>
<dbReference type="InterPro" id="IPR029070">
    <property type="entry name" value="Chitinase_insertion_sf"/>
</dbReference>
<accession>A0ABR3JV53</accession>
<dbReference type="Pfam" id="PF00704">
    <property type="entry name" value="Glyco_hydro_18"/>
    <property type="match status" value="1"/>
</dbReference>
<dbReference type="InterPro" id="IPR011583">
    <property type="entry name" value="Chitinase_II/V-like_cat"/>
</dbReference>
<keyword evidence="6" id="KW-0624">Polysaccharide degradation</keyword>
<keyword evidence="3" id="KW-0146">Chitin degradation</keyword>
<evidence type="ECO:0000256" key="7">
    <source>
        <dbReference type="RuleBase" id="RU000489"/>
    </source>
</evidence>
<dbReference type="InterPro" id="IPR036871">
    <property type="entry name" value="PX_dom_sf"/>
</dbReference>
<dbReference type="PANTHER" id="PTHR11177">
    <property type="entry name" value="CHITINASE"/>
    <property type="match status" value="1"/>
</dbReference>
<evidence type="ECO:0000256" key="1">
    <source>
        <dbReference type="ARBA" id="ARBA00000822"/>
    </source>
</evidence>
<protein>
    <recommendedName>
        <fullName evidence="13">Chitinase</fullName>
    </recommendedName>
</protein>